<dbReference type="RefSeq" id="WP_065399325.1">
    <property type="nucleotide sequence ID" value="NZ_MAYG01000001.1"/>
</dbReference>
<evidence type="ECO:0000259" key="1">
    <source>
        <dbReference type="Pfam" id="PF18299"/>
    </source>
</evidence>
<dbReference type="STRING" id="651561.BBI00_13885"/>
<dbReference type="AlphaFoldDB" id="A0A1B8ZUT7"/>
<proteinExistence type="predicted"/>
<evidence type="ECO:0000313" key="2">
    <source>
        <dbReference type="EMBL" id="OCA75356.1"/>
    </source>
</evidence>
<accession>A0A1B8ZUT7</accession>
<sequence>MIKKAYIHEYGNRKLEPEHQDVIDVLEKRCINYELFTDKKISRNQLIIDNTTFIAGDHSVFAYIFKKYRLAPPADCYPKALQNYLKRDIRETTIHNISNSFDGNIPYIFVKPKLKTKLFTGFTIESPLDLYRLMEFPGNTELYYSPIVNWKAEYRVFVNNSKIVGIKKYNGEEGYEPDMTVVQNAVNDLENSEERTKAYGIDFGILSTGETALVEWNDGYALGSYGLDKEIYTDLLLARWCEIING</sequence>
<comment type="caution">
    <text evidence="2">The sequence shown here is derived from an EMBL/GenBank/DDBJ whole genome shotgun (WGS) entry which is preliminary data.</text>
</comment>
<organism evidence="2 3">
    <name type="scientific">Chryseobacterium arthrosphaerae</name>
    <dbReference type="NCBI Taxonomy" id="651561"/>
    <lineage>
        <taxon>Bacteria</taxon>
        <taxon>Pseudomonadati</taxon>
        <taxon>Bacteroidota</taxon>
        <taxon>Flavobacteriia</taxon>
        <taxon>Flavobacteriales</taxon>
        <taxon>Weeksellaceae</taxon>
        <taxon>Chryseobacterium group</taxon>
        <taxon>Chryseobacterium</taxon>
    </lineage>
</organism>
<reference evidence="3" key="1">
    <citation type="submission" date="2016-07" db="EMBL/GenBank/DDBJ databases">
        <authorList>
            <person name="Florea S."/>
            <person name="Webb J.S."/>
            <person name="Jaromczyk J."/>
            <person name="Schardl C.L."/>
        </authorList>
    </citation>
    <scope>NUCLEOTIDE SEQUENCE [LARGE SCALE GENOMIC DNA]</scope>
    <source>
        <strain evidence="3">CC-VM-7</strain>
    </source>
</reference>
<dbReference type="Pfam" id="PF18299">
    <property type="entry name" value="R2K_2"/>
    <property type="match status" value="1"/>
</dbReference>
<dbReference type="Proteomes" id="UP000093432">
    <property type="component" value="Unassembled WGS sequence"/>
</dbReference>
<dbReference type="OrthoDB" id="482201at2"/>
<protein>
    <recommendedName>
        <fullName evidence="1">ATP-grasp domain-containing protein</fullName>
    </recommendedName>
</protein>
<dbReference type="EMBL" id="MAYG01000001">
    <property type="protein sequence ID" value="OCA75356.1"/>
    <property type="molecule type" value="Genomic_DNA"/>
</dbReference>
<feature type="domain" description="ATP-grasp" evidence="1">
    <location>
        <begin position="84"/>
        <end position="234"/>
    </location>
</feature>
<gene>
    <name evidence="2" type="ORF">BBI00_13885</name>
</gene>
<name>A0A1B8ZUT7_9FLAO</name>
<dbReference type="InterPro" id="IPR041261">
    <property type="entry name" value="R2K_2"/>
</dbReference>
<evidence type="ECO:0000313" key="3">
    <source>
        <dbReference type="Proteomes" id="UP000093432"/>
    </source>
</evidence>